<dbReference type="PANTHER" id="PTHR11388">
    <property type="entry name" value="ORGANIC ANION TRANSPORTER"/>
    <property type="match status" value="1"/>
</dbReference>
<comment type="subcellular location">
    <subcellularLocation>
        <location evidence="1">Cell membrane</location>
        <topology evidence="1">Multi-pass membrane protein</topology>
    </subcellularLocation>
</comment>
<keyword evidence="3 6" id="KW-0812">Transmembrane</keyword>
<keyword evidence="2" id="KW-1003">Cell membrane</keyword>
<comment type="caution">
    <text evidence="8">The sequence shown here is derived from an EMBL/GenBank/DDBJ whole genome shotgun (WGS) entry which is preliminary data.</text>
</comment>
<dbReference type="AlphaFoldDB" id="A0A8S4RRC9"/>
<evidence type="ECO:0000256" key="3">
    <source>
        <dbReference type="ARBA" id="ARBA00022692"/>
    </source>
</evidence>
<feature type="transmembrane region" description="Helical" evidence="6">
    <location>
        <begin position="485"/>
        <end position="507"/>
    </location>
</feature>
<keyword evidence="9" id="KW-1185">Reference proteome</keyword>
<proteinExistence type="predicted"/>
<dbReference type="GO" id="GO:0043252">
    <property type="term" value="P:sodium-independent organic anion transport"/>
    <property type="evidence" value="ECO:0007669"/>
    <property type="project" value="TreeGrafter"/>
</dbReference>
<name>A0A8S4RRC9_9NEOP</name>
<dbReference type="OrthoDB" id="5062115at2759"/>
<feature type="transmembrane region" description="Helical" evidence="6">
    <location>
        <begin position="21"/>
        <end position="40"/>
    </location>
</feature>
<dbReference type="InterPro" id="IPR002350">
    <property type="entry name" value="Kazal_dom"/>
</dbReference>
<evidence type="ECO:0000256" key="2">
    <source>
        <dbReference type="ARBA" id="ARBA00022475"/>
    </source>
</evidence>
<feature type="transmembrane region" description="Helical" evidence="6">
    <location>
        <begin position="86"/>
        <end position="107"/>
    </location>
</feature>
<feature type="transmembrane region" description="Helical" evidence="6">
    <location>
        <begin position="259"/>
        <end position="278"/>
    </location>
</feature>
<feature type="transmembrane region" description="Helical" evidence="6">
    <location>
        <begin position="527"/>
        <end position="548"/>
    </location>
</feature>
<dbReference type="Proteomes" id="UP000838756">
    <property type="component" value="Unassembled WGS sequence"/>
</dbReference>
<evidence type="ECO:0000313" key="8">
    <source>
        <dbReference type="EMBL" id="CAH2240187.1"/>
    </source>
</evidence>
<evidence type="ECO:0000313" key="9">
    <source>
        <dbReference type="Proteomes" id="UP000838756"/>
    </source>
</evidence>
<keyword evidence="5 6" id="KW-0472">Membrane</keyword>
<feature type="transmembrane region" description="Helical" evidence="6">
    <location>
        <begin position="307"/>
        <end position="324"/>
    </location>
</feature>
<feature type="domain" description="Kazal-like" evidence="7">
    <location>
        <begin position="372"/>
        <end position="430"/>
    </location>
</feature>
<keyword evidence="4 6" id="KW-1133">Transmembrane helix</keyword>
<dbReference type="GO" id="GO:0015347">
    <property type="term" value="F:sodium-independent organic anion transmembrane transporter activity"/>
    <property type="evidence" value="ECO:0007669"/>
    <property type="project" value="TreeGrafter"/>
</dbReference>
<dbReference type="GO" id="GO:0016323">
    <property type="term" value="C:basolateral plasma membrane"/>
    <property type="evidence" value="ECO:0007669"/>
    <property type="project" value="TreeGrafter"/>
</dbReference>
<protein>
    <submittedName>
        <fullName evidence="8">Jg10127 protein</fullName>
    </submittedName>
</protein>
<organism evidence="8 9">
    <name type="scientific">Pararge aegeria aegeria</name>
    <dbReference type="NCBI Taxonomy" id="348720"/>
    <lineage>
        <taxon>Eukaryota</taxon>
        <taxon>Metazoa</taxon>
        <taxon>Ecdysozoa</taxon>
        <taxon>Arthropoda</taxon>
        <taxon>Hexapoda</taxon>
        <taxon>Insecta</taxon>
        <taxon>Pterygota</taxon>
        <taxon>Neoptera</taxon>
        <taxon>Endopterygota</taxon>
        <taxon>Lepidoptera</taxon>
        <taxon>Glossata</taxon>
        <taxon>Ditrysia</taxon>
        <taxon>Papilionoidea</taxon>
        <taxon>Nymphalidae</taxon>
        <taxon>Satyrinae</taxon>
        <taxon>Satyrini</taxon>
        <taxon>Parargina</taxon>
        <taxon>Pararge</taxon>
    </lineage>
</organism>
<evidence type="ECO:0000256" key="4">
    <source>
        <dbReference type="ARBA" id="ARBA00022989"/>
    </source>
</evidence>
<evidence type="ECO:0000256" key="1">
    <source>
        <dbReference type="ARBA" id="ARBA00004651"/>
    </source>
</evidence>
<accession>A0A8S4RRC9</accession>
<gene>
    <name evidence="8" type="primary">jg10127</name>
    <name evidence="8" type="ORF">PAEG_LOCUS16795</name>
</gene>
<evidence type="ECO:0000256" key="5">
    <source>
        <dbReference type="ARBA" id="ARBA00023136"/>
    </source>
</evidence>
<feature type="transmembrane region" description="Helical" evidence="6">
    <location>
        <begin position="60"/>
        <end position="79"/>
    </location>
</feature>
<reference evidence="8" key="1">
    <citation type="submission" date="2022-03" db="EMBL/GenBank/DDBJ databases">
        <authorList>
            <person name="Lindestad O."/>
        </authorList>
    </citation>
    <scope>NUCLEOTIDE SEQUENCE</scope>
</reference>
<dbReference type="PROSITE" id="PS51465">
    <property type="entry name" value="KAZAL_2"/>
    <property type="match status" value="1"/>
</dbReference>
<dbReference type="EMBL" id="CAKXAJ010025481">
    <property type="protein sequence ID" value="CAH2240187.1"/>
    <property type="molecule type" value="Genomic_DNA"/>
</dbReference>
<evidence type="ECO:0000259" key="7">
    <source>
        <dbReference type="PROSITE" id="PS51465"/>
    </source>
</evidence>
<feature type="transmembrane region" description="Helical" evidence="6">
    <location>
        <begin position="179"/>
        <end position="199"/>
    </location>
</feature>
<feature type="transmembrane region" description="Helical" evidence="6">
    <location>
        <begin position="145"/>
        <end position="167"/>
    </location>
</feature>
<evidence type="ECO:0000256" key="6">
    <source>
        <dbReference type="SAM" id="Phobius"/>
    </source>
</evidence>
<feature type="transmembrane region" description="Helical" evidence="6">
    <location>
        <begin position="336"/>
        <end position="358"/>
    </location>
</feature>
<dbReference type="Pfam" id="PF03137">
    <property type="entry name" value="OATP"/>
    <property type="match status" value="1"/>
</dbReference>
<feature type="transmembrane region" description="Helical" evidence="6">
    <location>
        <begin position="211"/>
        <end position="229"/>
    </location>
</feature>
<dbReference type="InterPro" id="IPR004156">
    <property type="entry name" value="OATP"/>
</dbReference>
<feature type="transmembrane region" description="Helical" evidence="6">
    <location>
        <begin position="449"/>
        <end position="473"/>
    </location>
</feature>
<sequence>MVKVIAKGWFLLRKYILTIPRFDLFLQGALLIVVFLESYVFLLLRRSAGTGYLRTINEDWVQLGVGGAEFLLGAVVAWWGRGMRHFALSGWLGATAVSGLIVLAFPFAESGRPPVELCGGGIISTYSDPQENQSVEDEFLVPRTVFLILTAVLCALTKISVWAHGITYLDDHEPESGPYFYGILISIRLSLGLSGQNWMRGVSVRDDWWEAHISLAMLTLMFSILFTLFPRRMDGYKEFEEKEYNCILKPIGRMLRNKAVVFQTVALALLNTALFGYVTHDTATIQAKFHVETLTQDPRTTRTIMDIFRSLVLIFFVTIFRMRFSVRRSDGVKSNTASKVGGGVCVLVAVFFCVLAGLHCNTGVIDGLEHGQFQQPECSSECGCGSERYGFVPVCILNTSTTYFSPCHAGCQEYEDLNGFLLFDDCKCGPHRAVRGSCTLPECWLPYSIYLVFFTLALAAAAASFLMQGMVILRAVRRRDKPIAIGVSFALIGLLSHVLGHFIYMIISYYTCAYEKDGICLLHNYFIWSIGAVSAGLSVLSGIFSFIASRYPAAPELLVTSDIYTDDR</sequence>
<dbReference type="PANTHER" id="PTHR11388:SF158">
    <property type="entry name" value="ORGANIC ANION TRANSPORTING POLYPEPTIDE 33EB"/>
    <property type="match status" value="1"/>
</dbReference>